<dbReference type="Gene3D" id="3.20.20.370">
    <property type="entry name" value="Glycoside hydrolase/deacetylase"/>
    <property type="match status" value="1"/>
</dbReference>
<gene>
    <name evidence="1" type="ORF">METZ01_LOCUS403665</name>
</gene>
<dbReference type="InterPro" id="IPR011330">
    <property type="entry name" value="Glyco_hydro/deAcase_b/a-brl"/>
</dbReference>
<dbReference type="GO" id="GO:0005975">
    <property type="term" value="P:carbohydrate metabolic process"/>
    <property type="evidence" value="ECO:0007669"/>
    <property type="project" value="InterPro"/>
</dbReference>
<name>A0A382VY43_9ZZZZ</name>
<feature type="non-terminal residue" evidence="1">
    <location>
        <position position="1"/>
    </location>
</feature>
<reference evidence="1" key="1">
    <citation type="submission" date="2018-05" db="EMBL/GenBank/DDBJ databases">
        <authorList>
            <person name="Lanie J.A."/>
            <person name="Ng W.-L."/>
            <person name="Kazmierczak K.M."/>
            <person name="Andrzejewski T.M."/>
            <person name="Davidsen T.M."/>
            <person name="Wayne K.J."/>
            <person name="Tettelin H."/>
            <person name="Glass J.I."/>
            <person name="Rusch D."/>
            <person name="Podicherti R."/>
            <person name="Tsui H.-C.T."/>
            <person name="Winkler M.E."/>
        </authorList>
    </citation>
    <scope>NUCLEOTIDE SEQUENCE</scope>
</reference>
<evidence type="ECO:0008006" key="2">
    <source>
        <dbReference type="Google" id="ProtNLM"/>
    </source>
</evidence>
<protein>
    <recommendedName>
        <fullName evidence="2">Polysaccharide deacetylase</fullName>
    </recommendedName>
</protein>
<dbReference type="EMBL" id="UINC01155134">
    <property type="protein sequence ID" value="SVD50811.1"/>
    <property type="molecule type" value="Genomic_DNA"/>
</dbReference>
<proteinExistence type="predicted"/>
<dbReference type="SUPFAM" id="SSF88713">
    <property type="entry name" value="Glycoside hydrolase/deacetylase"/>
    <property type="match status" value="1"/>
</dbReference>
<evidence type="ECO:0000313" key="1">
    <source>
        <dbReference type="EMBL" id="SVD50811.1"/>
    </source>
</evidence>
<sequence>SELSEELRRWSEDGRRADFWWRDDDTKKNGPKLARLISLAKTNQVPLALAVIPGQVKDDLEVAFAGVPELTVLVHGLRHENFAPSGEKKAEFGPHRPVADMLDEIAIAFETLMVLFPKRIHPVFVPPWNRIDPELVARLPLARLRGLSQFGPRAAKNPVAGLIEGNCHVDLIDWRGKKGFVGQELALSALISHLRARRTGAADAGEATGILSHHDVMDDKSWLFLAELFDRTKGGEDAHWLTMNEIFNLPK</sequence>
<organism evidence="1">
    <name type="scientific">marine metagenome</name>
    <dbReference type="NCBI Taxonomy" id="408172"/>
    <lineage>
        <taxon>unclassified sequences</taxon>
        <taxon>metagenomes</taxon>
        <taxon>ecological metagenomes</taxon>
    </lineage>
</organism>
<dbReference type="InterPro" id="IPR049591">
    <property type="entry name" value="CE4_u4-like"/>
</dbReference>
<dbReference type="AlphaFoldDB" id="A0A382VY43"/>
<dbReference type="CDD" id="cd10928">
    <property type="entry name" value="CE4_u4"/>
    <property type="match status" value="1"/>
</dbReference>
<accession>A0A382VY43</accession>